<comment type="caution">
    <text evidence="7">The sequence shown here is derived from an EMBL/GenBank/DDBJ whole genome shotgun (WGS) entry which is preliminary data.</text>
</comment>
<evidence type="ECO:0000313" key="8">
    <source>
        <dbReference type="Proteomes" id="UP000240987"/>
    </source>
</evidence>
<gene>
    <name evidence="7" type="ORF">C9J12_09325</name>
</gene>
<organism evidence="7 8">
    <name type="scientific">Photobacterium frigidiphilum</name>
    <dbReference type="NCBI Taxonomy" id="264736"/>
    <lineage>
        <taxon>Bacteria</taxon>
        <taxon>Pseudomonadati</taxon>
        <taxon>Pseudomonadota</taxon>
        <taxon>Gammaproteobacteria</taxon>
        <taxon>Vibrionales</taxon>
        <taxon>Vibrionaceae</taxon>
        <taxon>Photobacterium</taxon>
    </lineage>
</organism>
<keyword evidence="8" id="KW-1185">Reference proteome</keyword>
<accession>A0A2T3JJR5</accession>
<sequence length="473" mass="52028">MAELQVRSLDGEMKILNDEVLSELHGRVRGQIIVPGDPDYNEVRQIWNAMIDRHPAVIVRCTGTADVLNAIQFAMQHQLLTSIRGAGHNIAGKSLYDGAFLIDLSNMRSVRVDPQERVAVVEPGATLGDVDHETQAYGLAVPVGINSTTGIAGLTLGGGFGWLSRTYGMTVDNLLAIEVVTAEGKRLRCDKNHHADLFWASCGGGGNFGVVTSFEFKLHAVGPEVMSGPIVFPFEQAYSVLHAYRDFCANCPEELTVWAVIRDAPPLPFLKPDVHGTRVLILVALYSGDMEAGKQALAPLHQLGEAIADGFAPHPFVGFQQAFDPLLTPGARNYWKSHNFTELSDGLIEQLVEYGSKLPTPQSEIFIAQMGGATNRIAPDANAYPHRDVEFIMNVHTRWDNTSQDSACFEWAREFYDATKPFATGGVYVNFISEDEDRVQGAYGANYERLAEVKAKYDPDNFFRLNQNISPNK</sequence>
<dbReference type="AlphaFoldDB" id="A0A2T3JJR5"/>
<dbReference type="InterPro" id="IPR016166">
    <property type="entry name" value="FAD-bd_PCMH"/>
</dbReference>
<dbReference type="InterPro" id="IPR016167">
    <property type="entry name" value="FAD-bd_PCMH_sub1"/>
</dbReference>
<dbReference type="InterPro" id="IPR012951">
    <property type="entry name" value="BBE"/>
</dbReference>
<dbReference type="Pfam" id="PF08031">
    <property type="entry name" value="BBE"/>
    <property type="match status" value="1"/>
</dbReference>
<dbReference type="EMBL" id="PYMJ01000007">
    <property type="protein sequence ID" value="PSU49178.1"/>
    <property type="molecule type" value="Genomic_DNA"/>
</dbReference>
<protein>
    <submittedName>
        <fullName evidence="7">FAD-linked oxidase</fullName>
    </submittedName>
</protein>
<dbReference type="Gene3D" id="3.30.43.10">
    <property type="entry name" value="Uridine Diphospho-n-acetylenolpyruvylglucosamine Reductase, domain 2"/>
    <property type="match status" value="1"/>
</dbReference>
<dbReference type="RefSeq" id="WP_107242455.1">
    <property type="nucleotide sequence ID" value="NZ_PYMJ01000007.1"/>
</dbReference>
<comment type="cofactor">
    <cofactor evidence="1">
        <name>FAD</name>
        <dbReference type="ChEBI" id="CHEBI:57692"/>
    </cofactor>
</comment>
<dbReference type="GO" id="GO:0016491">
    <property type="term" value="F:oxidoreductase activity"/>
    <property type="evidence" value="ECO:0007669"/>
    <property type="project" value="UniProtKB-KW"/>
</dbReference>
<dbReference type="PANTHER" id="PTHR42973:SF39">
    <property type="entry name" value="FAD-BINDING PCMH-TYPE DOMAIN-CONTAINING PROTEIN"/>
    <property type="match status" value="1"/>
</dbReference>
<evidence type="ECO:0000256" key="4">
    <source>
        <dbReference type="ARBA" id="ARBA00022827"/>
    </source>
</evidence>
<keyword evidence="5" id="KW-0560">Oxidoreductase</keyword>
<dbReference type="GO" id="GO:0071949">
    <property type="term" value="F:FAD binding"/>
    <property type="evidence" value="ECO:0007669"/>
    <property type="project" value="InterPro"/>
</dbReference>
<reference evidence="7 8" key="1">
    <citation type="submission" date="2018-01" db="EMBL/GenBank/DDBJ databases">
        <title>Whole genome sequencing of Histamine producing bacteria.</title>
        <authorList>
            <person name="Butler K."/>
        </authorList>
    </citation>
    <scope>NUCLEOTIDE SEQUENCE [LARGE SCALE GENOMIC DNA]</scope>
    <source>
        <strain evidence="7 8">JCM 12947</strain>
    </source>
</reference>
<dbReference type="Gene3D" id="3.30.465.10">
    <property type="match status" value="1"/>
</dbReference>
<dbReference type="PROSITE" id="PS51387">
    <property type="entry name" value="FAD_PCMH"/>
    <property type="match status" value="1"/>
</dbReference>
<dbReference type="InterPro" id="IPR036318">
    <property type="entry name" value="FAD-bd_PCMH-like_sf"/>
</dbReference>
<dbReference type="InterPro" id="IPR006094">
    <property type="entry name" value="Oxid_FAD_bind_N"/>
</dbReference>
<dbReference type="Gene3D" id="3.40.462.20">
    <property type="match status" value="1"/>
</dbReference>
<keyword evidence="3" id="KW-0285">Flavoprotein</keyword>
<evidence type="ECO:0000256" key="2">
    <source>
        <dbReference type="ARBA" id="ARBA00005466"/>
    </source>
</evidence>
<evidence type="ECO:0000259" key="6">
    <source>
        <dbReference type="PROSITE" id="PS51387"/>
    </source>
</evidence>
<keyword evidence="4" id="KW-0274">FAD</keyword>
<evidence type="ECO:0000313" key="7">
    <source>
        <dbReference type="EMBL" id="PSU49178.1"/>
    </source>
</evidence>
<name>A0A2T3JJR5_9GAMM</name>
<dbReference type="Pfam" id="PF01565">
    <property type="entry name" value="FAD_binding_4"/>
    <property type="match status" value="1"/>
</dbReference>
<feature type="domain" description="FAD-binding PCMH-type" evidence="6">
    <location>
        <begin position="51"/>
        <end position="221"/>
    </location>
</feature>
<evidence type="ECO:0000256" key="5">
    <source>
        <dbReference type="ARBA" id="ARBA00023002"/>
    </source>
</evidence>
<comment type="similarity">
    <text evidence="2">Belongs to the oxygen-dependent FAD-linked oxidoreductase family.</text>
</comment>
<dbReference type="OrthoDB" id="9775082at2"/>
<dbReference type="InterPro" id="IPR016169">
    <property type="entry name" value="FAD-bd_PCMH_sub2"/>
</dbReference>
<evidence type="ECO:0000256" key="3">
    <source>
        <dbReference type="ARBA" id="ARBA00022630"/>
    </source>
</evidence>
<dbReference type="Proteomes" id="UP000240987">
    <property type="component" value="Unassembled WGS sequence"/>
</dbReference>
<dbReference type="PANTHER" id="PTHR42973">
    <property type="entry name" value="BINDING OXIDOREDUCTASE, PUTATIVE (AFU_ORTHOLOGUE AFUA_1G17690)-RELATED"/>
    <property type="match status" value="1"/>
</dbReference>
<proteinExistence type="inferred from homology"/>
<evidence type="ECO:0000256" key="1">
    <source>
        <dbReference type="ARBA" id="ARBA00001974"/>
    </source>
</evidence>
<dbReference type="SUPFAM" id="SSF56176">
    <property type="entry name" value="FAD-binding/transporter-associated domain-like"/>
    <property type="match status" value="1"/>
</dbReference>
<dbReference type="InterPro" id="IPR050416">
    <property type="entry name" value="FAD-linked_Oxidoreductase"/>
</dbReference>